<evidence type="ECO:0000259" key="1">
    <source>
        <dbReference type="Pfam" id="PF04773"/>
    </source>
</evidence>
<dbReference type="RefSeq" id="WP_345272826.1">
    <property type="nucleotide sequence ID" value="NZ_BAABJH010000001.1"/>
</dbReference>
<gene>
    <name evidence="3" type="ORF">GCM10023311_08770</name>
</gene>
<dbReference type="Pfam" id="PF16344">
    <property type="entry name" value="FecR_C"/>
    <property type="match status" value="1"/>
</dbReference>
<evidence type="ECO:0000259" key="2">
    <source>
        <dbReference type="Pfam" id="PF16344"/>
    </source>
</evidence>
<feature type="domain" description="FecR protein" evidence="1">
    <location>
        <begin position="102"/>
        <end position="192"/>
    </location>
</feature>
<dbReference type="PIRSF" id="PIRSF018266">
    <property type="entry name" value="FecR"/>
    <property type="match status" value="1"/>
</dbReference>
<dbReference type="PANTHER" id="PTHR30273:SF2">
    <property type="entry name" value="PROTEIN FECR"/>
    <property type="match status" value="1"/>
</dbReference>
<dbReference type="InterPro" id="IPR032508">
    <property type="entry name" value="FecR_C"/>
</dbReference>
<dbReference type="Proteomes" id="UP001500433">
    <property type="component" value="Unassembled WGS sequence"/>
</dbReference>
<proteinExistence type="predicted"/>
<protein>
    <submittedName>
        <fullName evidence="3">FecR family protein</fullName>
    </submittedName>
</protein>
<dbReference type="Gene3D" id="2.60.120.1440">
    <property type="match status" value="1"/>
</dbReference>
<dbReference type="PANTHER" id="PTHR30273">
    <property type="entry name" value="PERIPLASMIC SIGNAL SENSOR AND SIGMA FACTOR ACTIVATOR FECR-RELATED"/>
    <property type="match status" value="1"/>
</dbReference>
<dbReference type="Gene3D" id="3.55.50.30">
    <property type="match status" value="1"/>
</dbReference>
<reference evidence="4" key="1">
    <citation type="journal article" date="2019" name="Int. J. Syst. Evol. Microbiol.">
        <title>The Global Catalogue of Microorganisms (GCM) 10K type strain sequencing project: providing services to taxonomists for standard genome sequencing and annotation.</title>
        <authorList>
            <consortium name="The Broad Institute Genomics Platform"/>
            <consortium name="The Broad Institute Genome Sequencing Center for Infectious Disease"/>
            <person name="Wu L."/>
            <person name="Ma J."/>
        </authorList>
    </citation>
    <scope>NUCLEOTIDE SEQUENCE [LARGE SCALE GENOMIC DNA]</scope>
    <source>
        <strain evidence="4">JCM 18274</strain>
    </source>
</reference>
<dbReference type="InterPro" id="IPR006860">
    <property type="entry name" value="FecR"/>
</dbReference>
<dbReference type="EMBL" id="BAABJH010000001">
    <property type="protein sequence ID" value="GAA4887277.1"/>
    <property type="molecule type" value="Genomic_DNA"/>
</dbReference>
<sequence>MNRENLISKWLDNNLNDQELEAFKNLEDYDDLITLSESVQAFKADDYNTSKELENVLSKLTPIGVEDKKQHPRHWLKPLMRVAAILAVCFSLYYYTTTIDTTITTEFAQKTTIELPDASSVSLNAKSFLTFNKKDWKQEREVELNGEAFFKVAKGSSFKVITKSGTVTVYGTQFNVKQRDNYFEVICYEGLVGVTHNAHETKLKPGDSFLIIDGKTIAKEKENRTNPSWLNNTSTFKSLPYKTVIAEFERQYNVDITLINIDSDQLFTGGFAHDNIDVAIKSITLPLHVTYSKSNHTIILKRE</sequence>
<feature type="domain" description="Protein FecR C-terminal" evidence="2">
    <location>
        <begin position="235"/>
        <end position="300"/>
    </location>
</feature>
<accession>A0ABP9EWX4</accession>
<organism evidence="3 4">
    <name type="scientific">Flaviramulus aquimarinus</name>
    <dbReference type="NCBI Taxonomy" id="1170456"/>
    <lineage>
        <taxon>Bacteria</taxon>
        <taxon>Pseudomonadati</taxon>
        <taxon>Bacteroidota</taxon>
        <taxon>Flavobacteriia</taxon>
        <taxon>Flavobacteriales</taxon>
        <taxon>Flavobacteriaceae</taxon>
        <taxon>Flaviramulus</taxon>
    </lineage>
</organism>
<dbReference type="InterPro" id="IPR012373">
    <property type="entry name" value="Ferrdict_sens_TM"/>
</dbReference>
<evidence type="ECO:0000313" key="3">
    <source>
        <dbReference type="EMBL" id="GAA4887277.1"/>
    </source>
</evidence>
<comment type="caution">
    <text evidence="3">The sequence shown here is derived from an EMBL/GenBank/DDBJ whole genome shotgun (WGS) entry which is preliminary data.</text>
</comment>
<evidence type="ECO:0000313" key="4">
    <source>
        <dbReference type="Proteomes" id="UP001500433"/>
    </source>
</evidence>
<name>A0ABP9EWX4_9FLAO</name>
<dbReference type="Pfam" id="PF04773">
    <property type="entry name" value="FecR"/>
    <property type="match status" value="1"/>
</dbReference>
<keyword evidence="4" id="KW-1185">Reference proteome</keyword>